<evidence type="ECO:0000313" key="1">
    <source>
        <dbReference type="EMBL" id="JAD27859.1"/>
    </source>
</evidence>
<protein>
    <submittedName>
        <fullName evidence="1">Uncharacterized protein</fullName>
    </submittedName>
</protein>
<organism evidence="1">
    <name type="scientific">Arundo donax</name>
    <name type="common">Giant reed</name>
    <name type="synonym">Donax arundinaceus</name>
    <dbReference type="NCBI Taxonomy" id="35708"/>
    <lineage>
        <taxon>Eukaryota</taxon>
        <taxon>Viridiplantae</taxon>
        <taxon>Streptophyta</taxon>
        <taxon>Embryophyta</taxon>
        <taxon>Tracheophyta</taxon>
        <taxon>Spermatophyta</taxon>
        <taxon>Magnoliopsida</taxon>
        <taxon>Liliopsida</taxon>
        <taxon>Poales</taxon>
        <taxon>Poaceae</taxon>
        <taxon>PACMAD clade</taxon>
        <taxon>Arundinoideae</taxon>
        <taxon>Arundineae</taxon>
        <taxon>Arundo</taxon>
    </lineage>
</organism>
<reference evidence="1" key="1">
    <citation type="submission" date="2014-09" db="EMBL/GenBank/DDBJ databases">
        <authorList>
            <person name="Magalhaes I.L.F."/>
            <person name="Oliveira U."/>
            <person name="Santos F.R."/>
            <person name="Vidigal T.H.D.A."/>
            <person name="Brescovit A.D."/>
            <person name="Santos A.J."/>
        </authorList>
    </citation>
    <scope>NUCLEOTIDE SEQUENCE</scope>
    <source>
        <tissue evidence="1">Shoot tissue taken approximately 20 cm above the soil surface</tissue>
    </source>
</reference>
<dbReference type="EMBL" id="GBRH01270036">
    <property type="protein sequence ID" value="JAD27859.1"/>
    <property type="molecule type" value="Transcribed_RNA"/>
</dbReference>
<sequence>MYKSMGNSNV</sequence>
<reference evidence="1" key="2">
    <citation type="journal article" date="2015" name="Data Brief">
        <title>Shoot transcriptome of the giant reed, Arundo donax.</title>
        <authorList>
            <person name="Barrero R.A."/>
            <person name="Guerrero F.D."/>
            <person name="Moolhuijzen P."/>
            <person name="Goolsby J.A."/>
            <person name="Tidwell J."/>
            <person name="Bellgard S.E."/>
            <person name="Bellgard M.I."/>
        </authorList>
    </citation>
    <scope>NUCLEOTIDE SEQUENCE</scope>
    <source>
        <tissue evidence="1">Shoot tissue taken approximately 20 cm above the soil surface</tissue>
    </source>
</reference>
<proteinExistence type="predicted"/>
<accession>A0A0A8YMK5</accession>
<name>A0A0A8YMK5_ARUDO</name>